<organism evidence="1 2">
    <name type="scientific">Natronincola peptidivorans</name>
    <dbReference type="NCBI Taxonomy" id="426128"/>
    <lineage>
        <taxon>Bacteria</taxon>
        <taxon>Bacillati</taxon>
        <taxon>Bacillota</taxon>
        <taxon>Clostridia</taxon>
        <taxon>Peptostreptococcales</taxon>
        <taxon>Natronincolaceae</taxon>
        <taxon>Natronincola</taxon>
    </lineage>
</organism>
<protein>
    <submittedName>
        <fullName evidence="1">Uncharacterized protein</fullName>
    </submittedName>
</protein>
<reference evidence="1 2" key="1">
    <citation type="submission" date="2016-10" db="EMBL/GenBank/DDBJ databases">
        <authorList>
            <person name="de Groot N.N."/>
        </authorList>
    </citation>
    <scope>NUCLEOTIDE SEQUENCE [LARGE SCALE GENOMIC DNA]</scope>
    <source>
        <strain evidence="1 2">DSM 18979</strain>
    </source>
</reference>
<sequence>MSKAIAKKEGKKIIISKSPQQIEKEIREERINENKTKQSEVIIDDVFQYLNDTNSRLEEMYDLIKSYKDINVT</sequence>
<dbReference type="AlphaFoldDB" id="A0A1I0FD95"/>
<gene>
    <name evidence="1" type="ORF">SAMN05660297_02733</name>
</gene>
<proteinExistence type="predicted"/>
<evidence type="ECO:0000313" key="1">
    <source>
        <dbReference type="EMBL" id="SET55172.1"/>
    </source>
</evidence>
<evidence type="ECO:0000313" key="2">
    <source>
        <dbReference type="Proteomes" id="UP000199568"/>
    </source>
</evidence>
<keyword evidence="2" id="KW-1185">Reference proteome</keyword>
<accession>A0A1I0FD95</accession>
<dbReference type="EMBL" id="FOHU01000014">
    <property type="protein sequence ID" value="SET55172.1"/>
    <property type="molecule type" value="Genomic_DNA"/>
</dbReference>
<dbReference type="RefSeq" id="WP_090445173.1">
    <property type="nucleotide sequence ID" value="NZ_FOHU01000014.1"/>
</dbReference>
<name>A0A1I0FD95_9FIRM</name>
<dbReference type="STRING" id="426128.SAMN05660297_02733"/>
<dbReference type="Proteomes" id="UP000199568">
    <property type="component" value="Unassembled WGS sequence"/>
</dbReference>